<feature type="compositionally biased region" description="Basic and acidic residues" evidence="1">
    <location>
        <begin position="29"/>
        <end position="38"/>
    </location>
</feature>
<feature type="compositionally biased region" description="Polar residues" evidence="1">
    <location>
        <begin position="1"/>
        <end position="12"/>
    </location>
</feature>
<gene>
    <name evidence="2" type="ORF">KCH_20350</name>
</gene>
<dbReference type="Proteomes" id="UP000027178">
    <property type="component" value="Unassembled WGS sequence"/>
</dbReference>
<name>A0A066YXG9_9ACTN</name>
<evidence type="ECO:0000256" key="1">
    <source>
        <dbReference type="SAM" id="MobiDB-lite"/>
    </source>
</evidence>
<feature type="region of interest" description="Disordered" evidence="1">
    <location>
        <begin position="1"/>
        <end position="89"/>
    </location>
</feature>
<protein>
    <submittedName>
        <fullName evidence="2">Uncharacterized protein</fullName>
    </submittedName>
</protein>
<dbReference type="PATRIC" id="fig|1348663.4.peg.1963"/>
<sequence length="89" mass="9353">MSSTSHCQTRNGAPTGCHPVERPSTCGRRWRDGHDARHTRILPAGRPNSASIRPLFARTGAPGVGPDSRPRPGGDGPSDAAPHAVKRAV</sequence>
<dbReference type="HOGENOM" id="CLU_2450662_0_0_11"/>
<dbReference type="EMBL" id="JNBY01000073">
    <property type="protein sequence ID" value="KDN86218.1"/>
    <property type="molecule type" value="Genomic_DNA"/>
</dbReference>
<keyword evidence="3" id="KW-1185">Reference proteome</keyword>
<evidence type="ECO:0000313" key="2">
    <source>
        <dbReference type="EMBL" id="KDN86218.1"/>
    </source>
</evidence>
<organism evidence="2 3">
    <name type="scientific">Kitasatospora cheerisanensis KCTC 2395</name>
    <dbReference type="NCBI Taxonomy" id="1348663"/>
    <lineage>
        <taxon>Bacteria</taxon>
        <taxon>Bacillati</taxon>
        <taxon>Actinomycetota</taxon>
        <taxon>Actinomycetes</taxon>
        <taxon>Kitasatosporales</taxon>
        <taxon>Streptomycetaceae</taxon>
        <taxon>Kitasatospora</taxon>
    </lineage>
</organism>
<evidence type="ECO:0000313" key="3">
    <source>
        <dbReference type="Proteomes" id="UP000027178"/>
    </source>
</evidence>
<proteinExistence type="predicted"/>
<dbReference type="AlphaFoldDB" id="A0A066YXG9"/>
<accession>A0A066YXG9</accession>
<comment type="caution">
    <text evidence="2">The sequence shown here is derived from an EMBL/GenBank/DDBJ whole genome shotgun (WGS) entry which is preliminary data.</text>
</comment>
<reference evidence="2 3" key="1">
    <citation type="submission" date="2014-05" db="EMBL/GenBank/DDBJ databases">
        <title>Draft Genome Sequence of Kitasatospora cheerisanensis KCTC 2395.</title>
        <authorList>
            <person name="Nam D.H."/>
        </authorList>
    </citation>
    <scope>NUCLEOTIDE SEQUENCE [LARGE SCALE GENOMIC DNA]</scope>
    <source>
        <strain evidence="2 3">KCTC 2395</strain>
    </source>
</reference>